<organism evidence="20 21">
    <name type="scientific">Polypterus senegalus</name>
    <name type="common">Senegal bichir</name>
    <dbReference type="NCBI Taxonomy" id="55291"/>
    <lineage>
        <taxon>Eukaryota</taxon>
        <taxon>Metazoa</taxon>
        <taxon>Chordata</taxon>
        <taxon>Craniata</taxon>
        <taxon>Vertebrata</taxon>
        <taxon>Euteleostomi</taxon>
        <taxon>Actinopterygii</taxon>
        <taxon>Polypteriformes</taxon>
        <taxon>Polypteridae</taxon>
        <taxon>Polypterus</taxon>
    </lineage>
</organism>
<keyword evidence="10 19" id="KW-1133">Transmembrane helix</keyword>
<dbReference type="Gene3D" id="3.30.720.220">
    <property type="match status" value="1"/>
</dbReference>
<gene>
    <name evidence="20" type="primary">Jtb</name>
    <name evidence="20" type="ORF">GTO96_0000526</name>
</gene>
<evidence type="ECO:0000313" key="20">
    <source>
        <dbReference type="EMBL" id="KAG2463172.1"/>
    </source>
</evidence>
<evidence type="ECO:0000256" key="12">
    <source>
        <dbReference type="ARBA" id="ARBA00023136"/>
    </source>
</evidence>
<keyword evidence="9" id="KW-0498">Mitosis</keyword>
<dbReference type="GO" id="GO:0000281">
    <property type="term" value="P:mitotic cytokinesis"/>
    <property type="evidence" value="ECO:0007669"/>
    <property type="project" value="TreeGrafter"/>
</dbReference>
<dbReference type="Proteomes" id="UP000886611">
    <property type="component" value="Unassembled WGS sequence"/>
</dbReference>
<evidence type="ECO:0000256" key="9">
    <source>
        <dbReference type="ARBA" id="ARBA00022776"/>
    </source>
</evidence>
<dbReference type="InterPro" id="IPR036179">
    <property type="entry name" value="Ig-like_dom_sf"/>
</dbReference>
<keyword evidence="12 19" id="KW-0472">Membrane</keyword>
<protein>
    <recommendedName>
        <fullName evidence="18">Protein JTB</fullName>
    </recommendedName>
</protein>
<dbReference type="GO" id="GO:0005819">
    <property type="term" value="C:spindle"/>
    <property type="evidence" value="ECO:0007669"/>
    <property type="project" value="UniProtKB-SubCell"/>
</dbReference>
<evidence type="ECO:0000313" key="21">
    <source>
        <dbReference type="Proteomes" id="UP000886611"/>
    </source>
</evidence>
<evidence type="ECO:0000256" key="3">
    <source>
        <dbReference type="ARBA" id="ARBA00004300"/>
    </source>
</evidence>
<dbReference type="FunFam" id="3.30.720.220:FF:000001">
    <property type="entry name" value="Jumping translocation breakpoint"/>
    <property type="match status" value="1"/>
</dbReference>
<evidence type="ECO:0000256" key="13">
    <source>
        <dbReference type="ARBA" id="ARBA00023212"/>
    </source>
</evidence>
<evidence type="ECO:0000256" key="19">
    <source>
        <dbReference type="SAM" id="Phobius"/>
    </source>
</evidence>
<dbReference type="GO" id="GO:0005739">
    <property type="term" value="C:mitochondrion"/>
    <property type="evidence" value="ECO:0007669"/>
    <property type="project" value="UniProtKB-SubCell"/>
</dbReference>
<evidence type="ECO:0000256" key="17">
    <source>
        <dbReference type="ARBA" id="ARBA00063184"/>
    </source>
</evidence>
<keyword evidence="21" id="KW-1185">Reference proteome</keyword>
<dbReference type="Pfam" id="PF05439">
    <property type="entry name" value="JTB"/>
    <property type="match status" value="1"/>
</dbReference>
<feature type="non-terminal residue" evidence="20">
    <location>
        <position position="264"/>
    </location>
</feature>
<dbReference type="Gene3D" id="2.60.40.10">
    <property type="entry name" value="Immunoglobulins"/>
    <property type="match status" value="1"/>
</dbReference>
<sequence>MLTPLNTMTDKKYLRDGVEKVCSLTIAGLQTSDSATYYCAYIRGSGASIGPGSAVRVKQPSDQTPSMKILVPFEEDEPKVIIVCLVDGVDQAPYWIISGHRQNGTTDVGVSDSSNSTSHFIRNQISVSVETWASGAPCTCVLETENQRLNRTVRGKTEMDAAATPCWQVEEFVVSKECAKCTPYESKSSSACSMTGYVEIIRCPKSKRDEYKSCRSAVMEEHLFWKFEGSMVGLTVIFAVLVVFRQRALDRLASEKVRKQIESI</sequence>
<feature type="non-terminal residue" evidence="20">
    <location>
        <position position="1"/>
    </location>
</feature>
<dbReference type="EMBL" id="JAATIS010004040">
    <property type="protein sequence ID" value="KAG2463172.1"/>
    <property type="molecule type" value="Genomic_DNA"/>
</dbReference>
<proteinExistence type="inferred from homology"/>
<evidence type="ECO:0000256" key="11">
    <source>
        <dbReference type="ARBA" id="ARBA00023128"/>
    </source>
</evidence>
<evidence type="ECO:0000256" key="6">
    <source>
        <dbReference type="ARBA" id="ARBA00022618"/>
    </source>
</evidence>
<dbReference type="PANTHER" id="PTHR13041:SF3">
    <property type="entry name" value="PROTEIN JTB"/>
    <property type="match status" value="1"/>
</dbReference>
<evidence type="ECO:0000256" key="1">
    <source>
        <dbReference type="ARBA" id="ARBA00004173"/>
    </source>
</evidence>
<evidence type="ECO:0000256" key="5">
    <source>
        <dbReference type="ARBA" id="ARBA00022490"/>
    </source>
</evidence>
<evidence type="ECO:0000256" key="2">
    <source>
        <dbReference type="ARBA" id="ARBA00004186"/>
    </source>
</evidence>
<accession>A0A8X7XBN8</accession>
<evidence type="ECO:0000256" key="8">
    <source>
        <dbReference type="ARBA" id="ARBA00022729"/>
    </source>
</evidence>
<comment type="similarity">
    <text evidence="16">Belongs to the JTB family.</text>
</comment>
<evidence type="ECO:0000256" key="4">
    <source>
        <dbReference type="ARBA" id="ARBA00004479"/>
    </source>
</evidence>
<feature type="transmembrane region" description="Helical" evidence="19">
    <location>
        <begin position="223"/>
        <end position="244"/>
    </location>
</feature>
<dbReference type="PANTHER" id="PTHR13041">
    <property type="entry name" value="JTB PROTEIN-RELATED"/>
    <property type="match status" value="1"/>
</dbReference>
<keyword evidence="11" id="KW-0496">Mitochondrion</keyword>
<keyword evidence="7 19" id="KW-0812">Transmembrane</keyword>
<evidence type="ECO:0000256" key="10">
    <source>
        <dbReference type="ARBA" id="ARBA00022989"/>
    </source>
</evidence>
<keyword evidence="8" id="KW-0732">Signal</keyword>
<dbReference type="SUPFAM" id="SSF48726">
    <property type="entry name" value="Immunoglobulin"/>
    <property type="match status" value="2"/>
</dbReference>
<keyword evidence="14" id="KW-0131">Cell cycle</keyword>
<comment type="subunit">
    <text evidence="17">Interacts with AURKA, AURKB, BIRC5 and INCENP. May be a component of the CPC at least composed of BIRC5/survivin, CDCA8/borealin, INCENP and AURKB/Aurora-B.</text>
</comment>
<keyword evidence="5" id="KW-0963">Cytoplasm</keyword>
<evidence type="ECO:0000256" key="14">
    <source>
        <dbReference type="ARBA" id="ARBA00023306"/>
    </source>
</evidence>
<comment type="function">
    <text evidence="15">Required for normal cytokinesis during mitosis. Plays a role in the regulation of cell proliferation. May be a component of the chromosomal passenger complex (CPC), a complex that acts as a key regulator of mitosis. The CPC complex has essential functions at the centromere in ensuring correct chromosome alignment and segregation and is required for chromatin-induced microtubule stabilization and spindle assembly. Increases AURKB activity. Inhibits apoptosis induced by TGFB1. Overexpression induces swelling of mitochondria and reduces mitochondrial membrane potential.</text>
</comment>
<dbReference type="GO" id="GO:0030496">
    <property type="term" value="C:midbody"/>
    <property type="evidence" value="ECO:0007669"/>
    <property type="project" value="TreeGrafter"/>
</dbReference>
<keyword evidence="13" id="KW-0206">Cytoskeleton</keyword>
<keyword evidence="6" id="KW-0132">Cell division</keyword>
<dbReference type="GO" id="GO:0016020">
    <property type="term" value="C:membrane"/>
    <property type="evidence" value="ECO:0007669"/>
    <property type="project" value="UniProtKB-SubCell"/>
</dbReference>
<dbReference type="InterPro" id="IPR008657">
    <property type="entry name" value="JTB"/>
</dbReference>
<name>A0A8X7XBN8_POLSE</name>
<reference evidence="20 21" key="1">
    <citation type="journal article" date="2021" name="Cell">
        <title>Tracing the genetic footprints of vertebrate landing in non-teleost ray-finned fishes.</title>
        <authorList>
            <person name="Bi X."/>
            <person name="Wang K."/>
            <person name="Yang L."/>
            <person name="Pan H."/>
            <person name="Jiang H."/>
            <person name="Wei Q."/>
            <person name="Fang M."/>
            <person name="Yu H."/>
            <person name="Zhu C."/>
            <person name="Cai Y."/>
            <person name="He Y."/>
            <person name="Gan X."/>
            <person name="Zeng H."/>
            <person name="Yu D."/>
            <person name="Zhu Y."/>
            <person name="Jiang H."/>
            <person name="Qiu Q."/>
            <person name="Yang H."/>
            <person name="Zhang Y.E."/>
            <person name="Wang W."/>
            <person name="Zhu M."/>
            <person name="He S."/>
            <person name="Zhang G."/>
        </authorList>
    </citation>
    <scope>NUCLEOTIDE SEQUENCE [LARGE SCALE GENOMIC DNA]</scope>
    <source>
        <strain evidence="20">Bchr_013</strain>
    </source>
</reference>
<dbReference type="GO" id="GO:0005813">
    <property type="term" value="C:centrosome"/>
    <property type="evidence" value="ECO:0007669"/>
    <property type="project" value="UniProtKB-SubCell"/>
</dbReference>
<dbReference type="InterPro" id="IPR013783">
    <property type="entry name" value="Ig-like_fold"/>
</dbReference>
<evidence type="ECO:0000256" key="7">
    <source>
        <dbReference type="ARBA" id="ARBA00022692"/>
    </source>
</evidence>
<comment type="subcellular location">
    <subcellularLocation>
        <location evidence="3">Cytoplasm</location>
        <location evidence="3">Cytoskeleton</location>
        <location evidence="3">Microtubule organizing center</location>
        <location evidence="3">Centrosome</location>
    </subcellularLocation>
    <subcellularLocation>
        <location evidence="2">Cytoplasm</location>
        <location evidence="2">Cytoskeleton</location>
        <location evidence="2">Spindle</location>
    </subcellularLocation>
    <subcellularLocation>
        <location evidence="4">Membrane</location>
        <topology evidence="4">Single-pass type I membrane protein</topology>
    </subcellularLocation>
    <subcellularLocation>
        <location evidence="1">Mitochondrion</location>
    </subcellularLocation>
</comment>
<evidence type="ECO:0000256" key="15">
    <source>
        <dbReference type="ARBA" id="ARBA00058368"/>
    </source>
</evidence>
<evidence type="ECO:0000256" key="18">
    <source>
        <dbReference type="ARBA" id="ARBA00068227"/>
    </source>
</evidence>
<dbReference type="AlphaFoldDB" id="A0A8X7XBN8"/>
<evidence type="ECO:0000256" key="16">
    <source>
        <dbReference type="ARBA" id="ARBA00060886"/>
    </source>
</evidence>
<comment type="caution">
    <text evidence="20">The sequence shown here is derived from an EMBL/GenBank/DDBJ whole genome shotgun (WGS) entry which is preliminary data.</text>
</comment>